<protein>
    <submittedName>
        <fullName evidence="2">Uncharacterized protein</fullName>
    </submittedName>
</protein>
<evidence type="ECO:0000313" key="3">
    <source>
        <dbReference type="Proteomes" id="UP000034793"/>
    </source>
</evidence>
<sequence>MEPERKDQEPQPQIPEGVREQEEEMPEPTPELQEMGVQKVPSQVTAQIVDDTGAQLIQTPSTQVVTITIPASAQQLDDWSKGSPAESLTWLAFFWLRLIKKAIHFGWRIVMKGVNPNVTNNTI</sequence>
<feature type="region of interest" description="Disordered" evidence="1">
    <location>
        <begin position="1"/>
        <end position="36"/>
    </location>
</feature>
<dbReference type="Proteomes" id="UP000034793">
    <property type="component" value="Unassembled WGS sequence"/>
</dbReference>
<evidence type="ECO:0000256" key="1">
    <source>
        <dbReference type="SAM" id="MobiDB-lite"/>
    </source>
</evidence>
<reference evidence="2 3" key="1">
    <citation type="journal article" date="2015" name="Nature">
        <title>rRNA introns, odd ribosomes, and small enigmatic genomes across a large radiation of phyla.</title>
        <authorList>
            <person name="Brown C.T."/>
            <person name="Hug L.A."/>
            <person name="Thomas B.C."/>
            <person name="Sharon I."/>
            <person name="Castelle C.J."/>
            <person name="Singh A."/>
            <person name="Wilkins M.J."/>
            <person name="Williams K.H."/>
            <person name="Banfield J.F."/>
        </authorList>
    </citation>
    <scope>NUCLEOTIDE SEQUENCE [LARGE SCALE GENOMIC DNA]</scope>
</reference>
<accession>A0A0G0PR15</accession>
<comment type="caution">
    <text evidence="2">The sequence shown here is derived from an EMBL/GenBank/DDBJ whole genome shotgun (WGS) entry which is preliminary data.</text>
</comment>
<name>A0A0G0PR15_9BACT</name>
<evidence type="ECO:0000313" key="2">
    <source>
        <dbReference type="EMBL" id="KKR30368.1"/>
    </source>
</evidence>
<dbReference type="EMBL" id="LBXL01000008">
    <property type="protein sequence ID" value="KKR30368.1"/>
    <property type="molecule type" value="Genomic_DNA"/>
</dbReference>
<organism evidence="2 3">
    <name type="scientific">Candidatus Woesebacteria bacterium GW2011_GWA1_39_8</name>
    <dbReference type="NCBI Taxonomy" id="1618552"/>
    <lineage>
        <taxon>Bacteria</taxon>
        <taxon>Candidatus Woeseibacteriota</taxon>
    </lineage>
</organism>
<gene>
    <name evidence="2" type="ORF">UT61_C0008G0024</name>
</gene>
<dbReference type="AlphaFoldDB" id="A0A0G0PR15"/>
<proteinExistence type="predicted"/>